<comment type="subcellular location">
    <subcellularLocation>
        <location evidence="1">Cell membrane</location>
        <topology evidence="1">Multi-pass membrane protein</topology>
    </subcellularLocation>
</comment>
<keyword evidence="2" id="KW-1003">Cell membrane</keyword>
<feature type="transmembrane region" description="Helical" evidence="8">
    <location>
        <begin position="596"/>
        <end position="616"/>
    </location>
</feature>
<reference evidence="11" key="2">
    <citation type="submission" date="2020-05" db="UniProtKB">
        <authorList>
            <consortium name="EnsemblMetazoa"/>
        </authorList>
    </citation>
    <scope>IDENTIFICATION</scope>
    <source>
        <strain evidence="11">maculatus3</strain>
    </source>
</reference>
<organism evidence="11 12">
    <name type="scientific">Anopheles maculatus</name>
    <dbReference type="NCBI Taxonomy" id="74869"/>
    <lineage>
        <taxon>Eukaryota</taxon>
        <taxon>Metazoa</taxon>
        <taxon>Ecdysozoa</taxon>
        <taxon>Arthropoda</taxon>
        <taxon>Hexapoda</taxon>
        <taxon>Insecta</taxon>
        <taxon>Pterygota</taxon>
        <taxon>Neoptera</taxon>
        <taxon>Endopterygota</taxon>
        <taxon>Diptera</taxon>
        <taxon>Nematocera</taxon>
        <taxon>Culicoidea</taxon>
        <taxon>Culicidae</taxon>
        <taxon>Anophelinae</taxon>
        <taxon>Anopheles</taxon>
        <taxon>Anopheles maculatus group</taxon>
    </lineage>
</organism>
<feature type="chain" id="PRO_5008136493" description="Putative ionotropic receptor ligand binding domain-containing protein" evidence="9">
    <location>
        <begin position="21"/>
        <end position="642"/>
    </location>
</feature>
<proteinExistence type="predicted"/>
<dbReference type="Gene3D" id="1.10.287.70">
    <property type="match status" value="1"/>
</dbReference>
<feature type="transmembrane region" description="Helical" evidence="8">
    <location>
        <begin position="361"/>
        <end position="382"/>
    </location>
</feature>
<dbReference type="PANTHER" id="PTHR42643">
    <property type="entry name" value="IONOTROPIC RECEPTOR 20A-RELATED"/>
    <property type="match status" value="1"/>
</dbReference>
<keyword evidence="9" id="KW-0732">Signal</keyword>
<evidence type="ECO:0000259" key="10">
    <source>
        <dbReference type="Pfam" id="PF24061"/>
    </source>
</evidence>
<protein>
    <recommendedName>
        <fullName evidence="10">Putative ionotropic receptor ligand binding domain-containing protein</fullName>
    </recommendedName>
</protein>
<evidence type="ECO:0000256" key="8">
    <source>
        <dbReference type="SAM" id="Phobius"/>
    </source>
</evidence>
<dbReference type="InterPro" id="IPR052192">
    <property type="entry name" value="Insect_Ionotropic_Sensory_Rcpt"/>
</dbReference>
<dbReference type="VEuPathDB" id="VectorBase:AMAM020574"/>
<evidence type="ECO:0000313" key="11">
    <source>
        <dbReference type="EnsemblMetazoa" id="AMAM020574-PA"/>
    </source>
</evidence>
<evidence type="ECO:0000256" key="3">
    <source>
        <dbReference type="ARBA" id="ARBA00022692"/>
    </source>
</evidence>
<dbReference type="GO" id="GO:0005886">
    <property type="term" value="C:plasma membrane"/>
    <property type="evidence" value="ECO:0007669"/>
    <property type="project" value="UniProtKB-SubCell"/>
</dbReference>
<keyword evidence="7" id="KW-0325">Glycoprotein</keyword>
<feature type="domain" description="Putative ionotropic receptor ligand binding" evidence="10">
    <location>
        <begin position="63"/>
        <end position="211"/>
    </location>
</feature>
<keyword evidence="12" id="KW-1185">Reference proteome</keyword>
<dbReference type="AlphaFoldDB" id="A0A182T6E6"/>
<accession>A0A182T6E6</accession>
<keyword evidence="4 8" id="KW-1133">Transmembrane helix</keyword>
<dbReference type="Gene3D" id="3.40.190.10">
    <property type="entry name" value="Periplasmic binding protein-like II"/>
    <property type="match status" value="1"/>
</dbReference>
<evidence type="ECO:0000256" key="5">
    <source>
        <dbReference type="ARBA" id="ARBA00023136"/>
    </source>
</evidence>
<keyword evidence="5 8" id="KW-0472">Membrane</keyword>
<evidence type="ECO:0000256" key="4">
    <source>
        <dbReference type="ARBA" id="ARBA00022989"/>
    </source>
</evidence>
<evidence type="ECO:0000256" key="7">
    <source>
        <dbReference type="ARBA" id="ARBA00023180"/>
    </source>
</evidence>
<evidence type="ECO:0000256" key="2">
    <source>
        <dbReference type="ARBA" id="ARBA00022475"/>
    </source>
</evidence>
<dbReference type="InterPro" id="IPR056198">
    <property type="entry name" value="LBD_receptor"/>
</dbReference>
<name>A0A182T6E6_9DIPT</name>
<dbReference type="SUPFAM" id="SSF53850">
    <property type="entry name" value="Periplasmic binding protein-like II"/>
    <property type="match status" value="1"/>
</dbReference>
<keyword evidence="3 8" id="KW-0812">Transmembrane</keyword>
<dbReference type="Pfam" id="PF24061">
    <property type="entry name" value="LBD_receptor"/>
    <property type="match status" value="1"/>
</dbReference>
<reference evidence="12" key="1">
    <citation type="submission" date="2013-09" db="EMBL/GenBank/DDBJ databases">
        <title>The Genome Sequence of Anopheles maculatus species B.</title>
        <authorList>
            <consortium name="The Broad Institute Genomics Platform"/>
            <person name="Neafsey D.E."/>
            <person name="Besansky N."/>
            <person name="Howell P."/>
            <person name="Walton C."/>
            <person name="Young S.K."/>
            <person name="Zeng Q."/>
            <person name="Gargeya S."/>
            <person name="Fitzgerald M."/>
            <person name="Haas B."/>
            <person name="Abouelleil A."/>
            <person name="Allen A.W."/>
            <person name="Alvarado L."/>
            <person name="Arachchi H.M."/>
            <person name="Berlin A.M."/>
            <person name="Chapman S.B."/>
            <person name="Gainer-Dewar J."/>
            <person name="Goldberg J."/>
            <person name="Griggs A."/>
            <person name="Gujja S."/>
            <person name="Hansen M."/>
            <person name="Howarth C."/>
            <person name="Imamovic A."/>
            <person name="Ireland A."/>
            <person name="Larimer J."/>
            <person name="McCowan C."/>
            <person name="Murphy C."/>
            <person name="Pearson M."/>
            <person name="Poon T.W."/>
            <person name="Priest M."/>
            <person name="Roberts A."/>
            <person name="Saif S."/>
            <person name="Shea T."/>
            <person name="Sisk P."/>
            <person name="Sykes S."/>
            <person name="Wortman J."/>
            <person name="Nusbaum C."/>
            <person name="Birren B."/>
        </authorList>
    </citation>
    <scope>NUCLEOTIDE SEQUENCE [LARGE SCALE GENOMIC DNA]</scope>
    <source>
        <strain evidence="12">maculatus3</strain>
    </source>
</reference>
<evidence type="ECO:0000256" key="1">
    <source>
        <dbReference type="ARBA" id="ARBA00004651"/>
    </source>
</evidence>
<evidence type="ECO:0000256" key="6">
    <source>
        <dbReference type="ARBA" id="ARBA00023170"/>
    </source>
</evidence>
<sequence length="642" mass="73480">MTVHRHQLLLLLLIVKSIGAVDDAHQLERWVSCVSEIVRQNADIVKHELNAYTLSDGAAGYRFRDDLLDRLLPLLATHTNSALFTFNLARYERTVDFNQHNLVLILMDDLRQFETHLPQLVAKNVEHRGYFLLLLVPTTSDSSISSAAEHHQIADMFRQLWDVRIHNVVLAIGYRETVRIDLHVNDPYGPGCCGCSRPKPIAQCHDGKLTNGSPLYDRFERNLYGCQLRVACFEREPFMRFVNTDDASRTGRNQSHRRLTGIEGNLVELLATHLNFRVTVVQPTDGRMWGRIYPNGTATGALGLLLQGTVHMTVGGYFPYPKLLTTTTQSHNYYMTDLVLAVPEALATFSPLEQLLKPFHLTIWVVVALELAFGFVALHPYAVSLSFWRAFIGESMPGSATPRRTPTRFVLVLWIIHSTLLRECYKGSLVGYLTEATPLNDIHSLAVLLQAGYRFAMTETIYHKVFDESQHRFDEGQLQLIESADGPAMLEQTIRTGDRLALAYTREEIIKFNEHHRTELNFRTSDEKLLTFHFAMYFKRSSPIAAAFDWYIRRVQSTGFITRWHHENLDMRFERPTLAHSGQAEVLQVRHLLGSYLLLTAGLLLATLIFTLELLWAQCTRPLPPNATRYPYLHELAYRRIR</sequence>
<keyword evidence="6" id="KW-0675">Receptor</keyword>
<evidence type="ECO:0000256" key="9">
    <source>
        <dbReference type="SAM" id="SignalP"/>
    </source>
</evidence>
<dbReference type="Proteomes" id="UP000075901">
    <property type="component" value="Unassembled WGS sequence"/>
</dbReference>
<dbReference type="EnsemblMetazoa" id="AMAM020574-RA">
    <property type="protein sequence ID" value="AMAM020574-PA"/>
    <property type="gene ID" value="AMAM020574"/>
</dbReference>
<evidence type="ECO:0000313" key="12">
    <source>
        <dbReference type="Proteomes" id="UP000075901"/>
    </source>
</evidence>
<dbReference type="PANTHER" id="PTHR42643:SF30">
    <property type="entry name" value="IONOTROPIC RECEPTOR 40A-RELATED"/>
    <property type="match status" value="1"/>
</dbReference>
<feature type="signal peptide" evidence="9">
    <location>
        <begin position="1"/>
        <end position="20"/>
    </location>
</feature>